<name>A0A6H1ZRP4_9ZZZZ</name>
<dbReference type="AlphaFoldDB" id="A0A6H1ZRP4"/>
<dbReference type="SUPFAM" id="SSF56091">
    <property type="entry name" value="DNA ligase/mRNA capping enzyme, catalytic domain"/>
    <property type="match status" value="1"/>
</dbReference>
<dbReference type="EMBL" id="MT144176">
    <property type="protein sequence ID" value="QJA50132.1"/>
    <property type="molecule type" value="Genomic_DNA"/>
</dbReference>
<evidence type="ECO:0008006" key="2">
    <source>
        <dbReference type="Google" id="ProtNLM"/>
    </source>
</evidence>
<gene>
    <name evidence="1" type="ORF">TM448A01614_0002</name>
</gene>
<reference evidence="1" key="1">
    <citation type="submission" date="2020-03" db="EMBL/GenBank/DDBJ databases">
        <title>The deep terrestrial virosphere.</title>
        <authorList>
            <person name="Holmfeldt K."/>
            <person name="Nilsson E."/>
            <person name="Simone D."/>
            <person name="Lopez-Fernandez M."/>
            <person name="Wu X."/>
            <person name="de Brujin I."/>
            <person name="Lundin D."/>
            <person name="Andersson A."/>
            <person name="Bertilsson S."/>
            <person name="Dopson M."/>
        </authorList>
    </citation>
    <scope>NUCLEOTIDE SEQUENCE</scope>
    <source>
        <strain evidence="1">TM448A01614</strain>
    </source>
</reference>
<accession>A0A6H1ZRP4</accession>
<evidence type="ECO:0000313" key="1">
    <source>
        <dbReference type="EMBL" id="QJA50132.1"/>
    </source>
</evidence>
<sequence>MPKAKFYLTEHWWRGAVVIRGERVSHWDLRYDEGKIPFRYWSLDKNPVYIKERINALEKECKEKRWLTFEGAIPPRPKAPDWLKPGNPNKSIPAHVDRLDEGSVTILSDTDKFKSFIFKGKKLKGYWIMRKTLPKELVWIFEKSSLPGGPLRKKESVMLNENELDDIFVNREIYSVERKIDGIKVFLEKKGEKIVSLPEGFAVPETKSLFNTNFLIEGTLKDDFYVSDILRLGRRNLAAKSWQERKQALSSLNFNPKVRMTYSFIAKSPQTLRKIIHVLKLISKGCILKNLADSYEKEWMEISWRE</sequence>
<organism evidence="1">
    <name type="scientific">viral metagenome</name>
    <dbReference type="NCBI Taxonomy" id="1070528"/>
    <lineage>
        <taxon>unclassified sequences</taxon>
        <taxon>metagenomes</taxon>
        <taxon>organismal metagenomes</taxon>
    </lineage>
</organism>
<proteinExistence type="predicted"/>
<protein>
    <recommendedName>
        <fullName evidence="2">DNA ligase domain protein</fullName>
    </recommendedName>
</protein>